<dbReference type="Proteomes" id="UP000182130">
    <property type="component" value="Unassembled WGS sequence"/>
</dbReference>
<evidence type="ECO:0000313" key="1">
    <source>
        <dbReference type="EMBL" id="SDI34180.1"/>
    </source>
</evidence>
<dbReference type="AlphaFoldDB" id="A0A1G8JUA3"/>
<evidence type="ECO:0000313" key="2">
    <source>
        <dbReference type="Proteomes" id="UP000182130"/>
    </source>
</evidence>
<proteinExistence type="predicted"/>
<dbReference type="EMBL" id="FNEI01000002">
    <property type="protein sequence ID" value="SDI34180.1"/>
    <property type="molecule type" value="Genomic_DNA"/>
</dbReference>
<dbReference type="STRING" id="1045773.SAMN05216555_10220"/>
<gene>
    <name evidence="1" type="ORF">SAMN05216555_10220</name>
</gene>
<accession>A0A1G8JUA3</accession>
<protein>
    <submittedName>
        <fullName evidence="1">Uncharacterized protein</fullName>
    </submittedName>
</protein>
<organism evidence="1 2">
    <name type="scientific">Arthrobacter cupressi</name>
    <dbReference type="NCBI Taxonomy" id="1045773"/>
    <lineage>
        <taxon>Bacteria</taxon>
        <taxon>Bacillati</taxon>
        <taxon>Actinomycetota</taxon>
        <taxon>Actinomycetes</taxon>
        <taxon>Micrococcales</taxon>
        <taxon>Micrococcaceae</taxon>
        <taxon>Arthrobacter</taxon>
    </lineage>
</organism>
<keyword evidence="2" id="KW-1185">Reference proteome</keyword>
<sequence>MRLAWDLNSARQLHMPADETMKEPINTLAIIDDYMEWTESKFRWFRPRLEVIRQAPIHEFYVDGAPLMSLLDPEEADDPDRKIPTLGWAPPKESSEQLRQLLGGTVPADRNGRVWLLYCQCGDPGCGGVSTRIVFASKTVTWTDFRWDNIFGDPTEPMELDRTFVFERTGYEKLMHDMTDRFCPRRTRLA</sequence>
<reference evidence="2" key="1">
    <citation type="submission" date="2016-10" db="EMBL/GenBank/DDBJ databases">
        <authorList>
            <person name="Varghese N."/>
            <person name="Submissions S."/>
        </authorList>
    </citation>
    <scope>NUCLEOTIDE SEQUENCE [LARGE SCALE GENOMIC DNA]</scope>
    <source>
        <strain evidence="2">CGMCC 1.10783</strain>
    </source>
</reference>
<name>A0A1G8JUA3_9MICC</name>